<sequence length="186" mass="19996">MTTSPEELKQLKRALLSKYEGELARLASPEPAATAGPSEDTADQRADRVPSMTFPSASCLNLQLLCLREGKSVKDIPTAAREQVVMLANAMPPPYVLVEDRLRTAQEESVRLLVKRTAAIIAPAGDRPTAEQPVEGSSGQQGDNEKASPAPVASEWRLQLLERMYAANMQALAGAEESEPQAAENA</sequence>
<dbReference type="OrthoDB" id="267610at2759"/>
<dbReference type="EMBL" id="LJSK01000354">
    <property type="protein sequence ID" value="KPI83581.1"/>
    <property type="molecule type" value="Genomic_DNA"/>
</dbReference>
<dbReference type="Proteomes" id="UP000038009">
    <property type="component" value="Unassembled WGS sequence"/>
</dbReference>
<feature type="region of interest" description="Disordered" evidence="1">
    <location>
        <begin position="123"/>
        <end position="153"/>
    </location>
</feature>
<feature type="region of interest" description="Disordered" evidence="1">
    <location>
        <begin position="26"/>
        <end position="47"/>
    </location>
</feature>
<organism evidence="2 3">
    <name type="scientific">Leptomonas seymouri</name>
    <dbReference type="NCBI Taxonomy" id="5684"/>
    <lineage>
        <taxon>Eukaryota</taxon>
        <taxon>Discoba</taxon>
        <taxon>Euglenozoa</taxon>
        <taxon>Kinetoplastea</taxon>
        <taxon>Metakinetoplastina</taxon>
        <taxon>Trypanosomatida</taxon>
        <taxon>Trypanosomatidae</taxon>
        <taxon>Leishmaniinae</taxon>
        <taxon>Leptomonas</taxon>
    </lineage>
</organism>
<comment type="caution">
    <text evidence="2">The sequence shown here is derived from an EMBL/GenBank/DDBJ whole genome shotgun (WGS) entry which is preliminary data.</text>
</comment>
<name>A0A0N1HSG2_LEPSE</name>
<reference evidence="2 3" key="1">
    <citation type="journal article" date="2015" name="PLoS Pathog.">
        <title>Leptomonas seymouri: Adaptations to the Dixenous Life Cycle Analyzed by Genome Sequencing, Transcriptome Profiling and Co-infection with Leishmania donovani.</title>
        <authorList>
            <person name="Kraeva N."/>
            <person name="Butenko A."/>
            <person name="Hlavacova J."/>
            <person name="Kostygov A."/>
            <person name="Myskova J."/>
            <person name="Grybchuk D."/>
            <person name="Lestinova T."/>
            <person name="Votypka J."/>
            <person name="Volf P."/>
            <person name="Opperdoes F."/>
            <person name="Flegontov P."/>
            <person name="Lukes J."/>
            <person name="Yurchenko V."/>
        </authorList>
    </citation>
    <scope>NUCLEOTIDE SEQUENCE [LARGE SCALE GENOMIC DNA]</scope>
    <source>
        <strain evidence="2 3">ATCC 30220</strain>
    </source>
</reference>
<dbReference type="AlphaFoldDB" id="A0A0N1HSG2"/>
<evidence type="ECO:0000256" key="1">
    <source>
        <dbReference type="SAM" id="MobiDB-lite"/>
    </source>
</evidence>
<evidence type="ECO:0000313" key="2">
    <source>
        <dbReference type="EMBL" id="KPI83581.1"/>
    </source>
</evidence>
<dbReference type="OMA" id="MLANAMP"/>
<gene>
    <name evidence="2" type="ORF">ABL78_7384</name>
</gene>
<accession>A0A0N1HSG2</accession>
<proteinExistence type="predicted"/>
<dbReference type="VEuPathDB" id="TriTrypDB:Lsey_0354_0070"/>
<keyword evidence="3" id="KW-1185">Reference proteome</keyword>
<protein>
    <submittedName>
        <fullName evidence="2">Uncharacterized protein</fullName>
    </submittedName>
</protein>
<evidence type="ECO:0000313" key="3">
    <source>
        <dbReference type="Proteomes" id="UP000038009"/>
    </source>
</evidence>